<dbReference type="EMBL" id="UYRR01012004">
    <property type="protein sequence ID" value="VDK26178.1"/>
    <property type="molecule type" value="Genomic_DNA"/>
</dbReference>
<organism evidence="3">
    <name type="scientific">Anisakis simplex</name>
    <name type="common">Herring worm</name>
    <dbReference type="NCBI Taxonomy" id="6269"/>
    <lineage>
        <taxon>Eukaryota</taxon>
        <taxon>Metazoa</taxon>
        <taxon>Ecdysozoa</taxon>
        <taxon>Nematoda</taxon>
        <taxon>Chromadorea</taxon>
        <taxon>Rhabditida</taxon>
        <taxon>Spirurina</taxon>
        <taxon>Ascaridomorpha</taxon>
        <taxon>Ascaridoidea</taxon>
        <taxon>Anisakidae</taxon>
        <taxon>Anisakis</taxon>
        <taxon>Anisakis simplex complex</taxon>
    </lineage>
</organism>
<dbReference type="Proteomes" id="UP000267096">
    <property type="component" value="Unassembled WGS sequence"/>
</dbReference>
<proteinExistence type="predicted"/>
<reference evidence="3" key="1">
    <citation type="submission" date="2017-02" db="UniProtKB">
        <authorList>
            <consortium name="WormBaseParasite"/>
        </authorList>
    </citation>
    <scope>IDENTIFICATION</scope>
</reference>
<protein>
    <submittedName>
        <fullName evidence="3">GMC_OxRdtase_N domain-containing protein</fullName>
    </submittedName>
</protein>
<dbReference type="AlphaFoldDB" id="A0A0M3JEM7"/>
<reference evidence="1 2" key="2">
    <citation type="submission" date="2018-11" db="EMBL/GenBank/DDBJ databases">
        <authorList>
            <consortium name="Pathogen Informatics"/>
        </authorList>
    </citation>
    <scope>NUCLEOTIDE SEQUENCE [LARGE SCALE GENOMIC DNA]</scope>
</reference>
<evidence type="ECO:0000313" key="3">
    <source>
        <dbReference type="WBParaSite" id="ASIM_0000607301-mRNA-1"/>
    </source>
</evidence>
<keyword evidence="2" id="KW-1185">Reference proteome</keyword>
<accession>A0A0M3JEM7</accession>
<sequence>MAMSNAIMFPGTGGGGATVVKHLGRVLVVAGGGGGVFPQRIIDVEKSGISAKGGFSYEDYGRRPIDNLINPIGEAMWMSGSGATLSSDKVQDFSKCDHCYAMAGHLTNSSSFGGECPLISVWKLAGGYGGG</sequence>
<gene>
    <name evidence="1" type="ORF">ASIM_LOCUS5859</name>
</gene>
<name>A0A0M3JEM7_ANISI</name>
<evidence type="ECO:0000313" key="1">
    <source>
        <dbReference type="EMBL" id="VDK26178.1"/>
    </source>
</evidence>
<dbReference type="WBParaSite" id="ASIM_0000607301-mRNA-1">
    <property type="protein sequence ID" value="ASIM_0000607301-mRNA-1"/>
    <property type="gene ID" value="ASIM_0000607301"/>
</dbReference>
<evidence type="ECO:0000313" key="2">
    <source>
        <dbReference type="Proteomes" id="UP000267096"/>
    </source>
</evidence>